<proteinExistence type="inferred from homology"/>
<dbReference type="Gene3D" id="2.40.50.140">
    <property type="entry name" value="Nucleic acid-binding proteins"/>
    <property type="match status" value="1"/>
</dbReference>
<keyword evidence="8" id="KW-1185">Reference proteome</keyword>
<dbReference type="SUPFAM" id="SSF50249">
    <property type="entry name" value="Nucleic acid-binding proteins"/>
    <property type="match status" value="1"/>
</dbReference>
<dbReference type="GO" id="GO:0000781">
    <property type="term" value="C:chromosome, telomeric region"/>
    <property type="evidence" value="ECO:0007669"/>
    <property type="project" value="TreeGrafter"/>
</dbReference>
<evidence type="ECO:0000256" key="3">
    <source>
        <dbReference type="ARBA" id="ARBA00022705"/>
    </source>
</evidence>
<dbReference type="InterPro" id="IPR012340">
    <property type="entry name" value="NA-bd_OB-fold"/>
</dbReference>
<sequence>MFTDYTGEVGGGGFVSSQTPGKDKKGGSKTYRNSQVLPATCAMIFNMTSGTDSLRIGTVEISQVCIVGLLRSVERSAIYIDALIDDMTSAPLRVRQYARDDGRPSDLPSYVGTYVKICGHISSFQNKKALTIFGIMKLNDLNELTVHIMETVQAKLYFEKDVVAQKVTKRSPITGVDDRSRANPFNGSSSSDVAYSYGLSGLRAEIHRYLRECTAEEGMSFTELKSRFAHVSISKLKDEVEFLSSEGHIYTTIDDDHYKTTDS</sequence>
<dbReference type="InterPro" id="IPR014892">
    <property type="entry name" value="RPA_C"/>
</dbReference>
<dbReference type="Pfam" id="PF08784">
    <property type="entry name" value="RPA_C"/>
    <property type="match status" value="1"/>
</dbReference>
<dbReference type="InterPro" id="IPR014646">
    <property type="entry name" value="Rfa2/RPA32"/>
</dbReference>
<evidence type="ECO:0000256" key="2">
    <source>
        <dbReference type="ARBA" id="ARBA00007815"/>
    </source>
</evidence>
<dbReference type="WBParaSite" id="TMUE_2000007818.1">
    <property type="protein sequence ID" value="TMUE_2000007818.1"/>
    <property type="gene ID" value="WBGene00300013"/>
</dbReference>
<dbReference type="SUPFAM" id="SSF46785">
    <property type="entry name" value="Winged helix' DNA-binding domain"/>
    <property type="match status" value="1"/>
</dbReference>
<dbReference type="PANTHER" id="PTHR13989:SF16">
    <property type="entry name" value="REPLICATION PROTEIN A2"/>
    <property type="match status" value="1"/>
</dbReference>
<feature type="region of interest" description="Disordered" evidence="6">
    <location>
        <begin position="1"/>
        <end position="31"/>
    </location>
</feature>
<organism evidence="8 9">
    <name type="scientific">Trichuris muris</name>
    <name type="common">Mouse whipworm</name>
    <dbReference type="NCBI Taxonomy" id="70415"/>
    <lineage>
        <taxon>Eukaryota</taxon>
        <taxon>Metazoa</taxon>
        <taxon>Ecdysozoa</taxon>
        <taxon>Nematoda</taxon>
        <taxon>Enoplea</taxon>
        <taxon>Dorylaimia</taxon>
        <taxon>Trichinellida</taxon>
        <taxon>Trichuridae</taxon>
        <taxon>Trichuris</taxon>
    </lineage>
</organism>
<dbReference type="InterPro" id="IPR036388">
    <property type="entry name" value="WH-like_DNA-bd_sf"/>
</dbReference>
<dbReference type="GO" id="GO:0000724">
    <property type="term" value="P:double-strand break repair via homologous recombination"/>
    <property type="evidence" value="ECO:0007669"/>
    <property type="project" value="TreeGrafter"/>
</dbReference>
<dbReference type="Gene3D" id="1.10.10.10">
    <property type="entry name" value="Winged helix-like DNA-binding domain superfamily/Winged helix DNA-binding domain"/>
    <property type="match status" value="1"/>
</dbReference>
<dbReference type="GO" id="GO:0006260">
    <property type="term" value="P:DNA replication"/>
    <property type="evidence" value="ECO:0007669"/>
    <property type="project" value="UniProtKB-KW"/>
</dbReference>
<dbReference type="Proteomes" id="UP000046395">
    <property type="component" value="Unassembled WGS sequence"/>
</dbReference>
<evidence type="ECO:0000313" key="9">
    <source>
        <dbReference type="WBParaSite" id="TMUE_2000007818.1"/>
    </source>
</evidence>
<evidence type="ECO:0000256" key="4">
    <source>
        <dbReference type="ARBA" id="ARBA00023125"/>
    </source>
</evidence>
<keyword evidence="3" id="KW-0235">DNA replication</keyword>
<feature type="domain" description="Replication protein A C-terminal" evidence="7">
    <location>
        <begin position="175"/>
        <end position="256"/>
    </location>
</feature>
<dbReference type="GO" id="GO:0006289">
    <property type="term" value="P:nucleotide-excision repair"/>
    <property type="evidence" value="ECO:0007669"/>
    <property type="project" value="TreeGrafter"/>
</dbReference>
<comment type="similarity">
    <text evidence="2">Belongs to the replication factor A protein 2 family.</text>
</comment>
<evidence type="ECO:0000313" key="8">
    <source>
        <dbReference type="Proteomes" id="UP000046395"/>
    </source>
</evidence>
<dbReference type="GO" id="GO:0003697">
    <property type="term" value="F:single-stranded DNA binding"/>
    <property type="evidence" value="ECO:0007669"/>
    <property type="project" value="TreeGrafter"/>
</dbReference>
<dbReference type="InterPro" id="IPR040260">
    <property type="entry name" value="RFA2-like"/>
</dbReference>
<evidence type="ECO:0000256" key="1">
    <source>
        <dbReference type="ARBA" id="ARBA00004123"/>
    </source>
</evidence>
<protein>
    <submittedName>
        <fullName evidence="9">RPA_C domain-containing protein</fullName>
    </submittedName>
</protein>
<dbReference type="AlphaFoldDB" id="A0A5S6QKU4"/>
<dbReference type="GO" id="GO:0005662">
    <property type="term" value="C:DNA replication factor A complex"/>
    <property type="evidence" value="ECO:0007669"/>
    <property type="project" value="TreeGrafter"/>
</dbReference>
<dbReference type="InterPro" id="IPR036390">
    <property type="entry name" value="WH_DNA-bd_sf"/>
</dbReference>
<evidence type="ECO:0000259" key="7">
    <source>
        <dbReference type="Pfam" id="PF08784"/>
    </source>
</evidence>
<keyword evidence="4" id="KW-0238">DNA-binding</keyword>
<dbReference type="FunFam" id="1.10.10.10:FF:000168">
    <property type="entry name" value="Replication protein A 32 kDa subunit"/>
    <property type="match status" value="1"/>
</dbReference>
<name>A0A5S6QKU4_TRIMR</name>
<evidence type="ECO:0000256" key="5">
    <source>
        <dbReference type="ARBA" id="ARBA00023242"/>
    </source>
</evidence>
<accession>A0A5S6QKU4</accession>
<dbReference type="GO" id="GO:0035861">
    <property type="term" value="C:site of double-strand break"/>
    <property type="evidence" value="ECO:0007669"/>
    <property type="project" value="TreeGrafter"/>
</dbReference>
<comment type="subcellular location">
    <subcellularLocation>
        <location evidence="1">Nucleus</location>
    </subcellularLocation>
</comment>
<dbReference type="PANTHER" id="PTHR13989">
    <property type="entry name" value="REPLICATION PROTEIN A-RELATED"/>
    <property type="match status" value="1"/>
</dbReference>
<dbReference type="STRING" id="70415.A0A5S6QKU4"/>
<dbReference type="PIRSF" id="PIRSF036949">
    <property type="entry name" value="RPA32"/>
    <property type="match status" value="1"/>
</dbReference>
<evidence type="ECO:0000256" key="6">
    <source>
        <dbReference type="SAM" id="MobiDB-lite"/>
    </source>
</evidence>
<keyword evidence="5" id="KW-0539">Nucleus</keyword>
<reference evidence="9" key="1">
    <citation type="submission" date="2019-12" db="UniProtKB">
        <authorList>
            <consortium name="WormBaseParasite"/>
        </authorList>
    </citation>
    <scope>IDENTIFICATION</scope>
</reference>